<dbReference type="Pfam" id="PF25547">
    <property type="entry name" value="WXG100_2"/>
    <property type="match status" value="1"/>
</dbReference>
<evidence type="ECO:0000256" key="1">
    <source>
        <dbReference type="SAM" id="MobiDB-lite"/>
    </source>
</evidence>
<accession>A0ABS1NDU3</accession>
<evidence type="ECO:0000313" key="5">
    <source>
        <dbReference type="EMBL" id="MBL1098238.1"/>
    </source>
</evidence>
<feature type="domain" description="DUF6531" evidence="2">
    <location>
        <begin position="269"/>
        <end position="341"/>
    </location>
</feature>
<dbReference type="Proteomes" id="UP000634229">
    <property type="component" value="Unassembled WGS sequence"/>
</dbReference>
<dbReference type="NCBIfam" id="TIGR01643">
    <property type="entry name" value="YD_repeat_2x"/>
    <property type="match status" value="17"/>
</dbReference>
<dbReference type="PANTHER" id="PTHR32305:SF15">
    <property type="entry name" value="PROTEIN RHSA-RELATED"/>
    <property type="match status" value="1"/>
</dbReference>
<organism evidence="5 6">
    <name type="scientific">Streptomyces coffeae</name>
    <dbReference type="NCBI Taxonomy" id="621382"/>
    <lineage>
        <taxon>Bacteria</taxon>
        <taxon>Bacillati</taxon>
        <taxon>Actinomycetota</taxon>
        <taxon>Actinomycetes</taxon>
        <taxon>Kitasatosporales</taxon>
        <taxon>Streptomycetaceae</taxon>
        <taxon>Streptomyces</taxon>
    </lineage>
</organism>
<dbReference type="InterPro" id="IPR045351">
    <property type="entry name" value="DUF6531"/>
</dbReference>
<dbReference type="PRINTS" id="PR00394">
    <property type="entry name" value="RHSPROTEIN"/>
</dbReference>
<dbReference type="SUPFAM" id="SSF56399">
    <property type="entry name" value="ADP-ribosylation"/>
    <property type="match status" value="1"/>
</dbReference>
<dbReference type="PANTHER" id="PTHR32305">
    <property type="match status" value="1"/>
</dbReference>
<dbReference type="Pfam" id="PF20148">
    <property type="entry name" value="DUF6531"/>
    <property type="match status" value="1"/>
</dbReference>
<evidence type="ECO:0000259" key="4">
    <source>
        <dbReference type="Pfam" id="PF25547"/>
    </source>
</evidence>
<reference evidence="5 6" key="1">
    <citation type="submission" date="2021-01" db="EMBL/GenBank/DDBJ databases">
        <title>WGS of actinomycetes isolated from Thailand.</title>
        <authorList>
            <person name="Thawai C."/>
        </authorList>
    </citation>
    <scope>NUCLEOTIDE SEQUENCE [LARGE SCALE GENOMIC DNA]</scope>
    <source>
        <strain evidence="5 6">CA1R205</strain>
    </source>
</reference>
<dbReference type="Pfam" id="PF22596">
    <property type="entry name" value="Scabin-like"/>
    <property type="match status" value="1"/>
</dbReference>
<feature type="region of interest" description="Disordered" evidence="1">
    <location>
        <begin position="721"/>
        <end position="741"/>
    </location>
</feature>
<evidence type="ECO:0000313" key="6">
    <source>
        <dbReference type="Proteomes" id="UP000634229"/>
    </source>
</evidence>
<dbReference type="InterPro" id="IPR022385">
    <property type="entry name" value="Rhs_assc_core"/>
</dbReference>
<dbReference type="InterPro" id="IPR054695">
    <property type="entry name" value="Pierisin-like_dom"/>
</dbReference>
<name>A0ABS1NDU3_9ACTN</name>
<keyword evidence="6" id="KW-1185">Reference proteome</keyword>
<dbReference type="InterPro" id="IPR050708">
    <property type="entry name" value="T6SS_VgrG/RHS"/>
</dbReference>
<evidence type="ECO:0000259" key="3">
    <source>
        <dbReference type="Pfam" id="PF22596"/>
    </source>
</evidence>
<dbReference type="Gene3D" id="3.90.210.10">
    <property type="entry name" value="Heat-Labile Enterotoxin, subunit A"/>
    <property type="match status" value="1"/>
</dbReference>
<feature type="domain" description="Outer membrane channel protein CpnT-like N-terminal" evidence="4">
    <location>
        <begin position="20"/>
        <end position="151"/>
    </location>
</feature>
<feature type="domain" description="Pierisin-like" evidence="3">
    <location>
        <begin position="1332"/>
        <end position="1449"/>
    </location>
</feature>
<dbReference type="Pfam" id="PF05593">
    <property type="entry name" value="RHS_repeat"/>
    <property type="match status" value="9"/>
</dbReference>
<sequence>MSFGSELEEKAKALLIKLGMWWPDADSDTLRNAADAWRTFAGTVDDVRVATNKAATTLIHHNEGEAIDAFEIFWGRYAKGKDDGWLTDLAKSARSMAKALDKFADTVDDAIEKLWIQIGIDAVALVGGGLLTVFTGGASDAVAAEIIAMAAGLGIAVEEAVAVIAAEMLAGAVFTSVLSVTIDAAVVQPVKIALGQQKGFSLEEVNEAAKQGMIDGGIFGAGFGVLKPGVLPKSRVPFALRPPKVPSIRPNLIEEGAACRGSKACPRVGEPIDVATGAMLMEQTDLTLPGSLPLVFERTHVSSYRGGVCFGPTWVSLLDERVQLDAEGVVFAAADGMRLVYPVPEAGAPVLPKKGARWPLEWDGEPDGVMTVTDPESGVVRTFTRAAPTEEPGAVYLPLESIEDRNGARIDIERAANGVPSAVRHSGGYYVAVDTEGERVTALRLLDHAPSIYEPSGGASEAGTVVMRYGYDDAGNLTEVINSSGEPLRFTYDDEGRVTSWTDRNGTSFAYVYDPAGRVVRTEGSDGVFNGSLAYDDASRTTVYTDSMGHRTTFRCNDGGQVIEETDPLGHTTRTEWDARGHRKLAVTDPLGRATRYGHDEDGNLTTVTLADGGEARATYTELCRPVEVIEPGGGSWRHTYDAAGNLTATTDPVGATTQYAYDDTGHLTAVTDALGHVRRVTCDPAGLPVEVTDPLGHTTSVRRDLFGRVVEAIDPLGHTTRMGWTTEGKPAWREEPDGGRETWTWDGEGNLLAHTDAAGNTTCQTSTHFDVPATRTDPDGATYAFAYDTELRLTEVTNPQGLTWTYTYDPAGRLTTETDFNGRTLSYTHDAAGDLLTRTNGAGETLRFTRDALGRAIEQRDDADHATTFTYDVRGRLVAATNPDAELTIELDPLGRVLSETVNGRTTTYAYNALGRRTERTTPSGLTSTWSYDPAGRPTGLSGDAGSLAFAYDAAGREVERRLDEAVRLTQIWDEADRLTTQTLATGPGTEADRILQHRSYAYRADGYLTEIRELTSGTRRFDLDPVGRVTAVHAHGWTETYAYDTLGNLTHATAPAHESPGDREFSGTIIHRAGRTTYEHDTQGRLTRRTRKLLNGQTRTWTYTWNAEDRLTDATTPDGDHWHYTYDPLGRRISKQRLAEDGTVAESVDFTWDDTRLAEQRTSADQITTWDYAPGTHRPLTQTDHTALSREPGASLVEKFTGVDDVELHTRFHAIVTDLVGTPTELVSLDGELAWQHRTTLWGTDLPSPLGPEPVDCPLRFPGQYADPETGLYYNYFRHYDPETARYASPDPLGLQPAPNPGTYVYNPSAVADPLGLAPECPKENKNHRYRKDSRGVEEIFESGFSPKGDNMSLEEHVYGISGVHTPESGYVGTTTSKSHAFSRFGSNRDGYVYLVDTVDDGVNVNKALPGNPSAHEHEIAFPRKIDSSDIIGAWDRYHNWVPNPNYKGPE</sequence>
<dbReference type="InterPro" id="IPR031325">
    <property type="entry name" value="RHS_repeat"/>
</dbReference>
<dbReference type="InterPro" id="IPR006530">
    <property type="entry name" value="YD"/>
</dbReference>
<dbReference type="NCBIfam" id="TIGR03696">
    <property type="entry name" value="Rhs_assc_core"/>
    <property type="match status" value="1"/>
</dbReference>
<feature type="compositionally biased region" description="Basic and acidic residues" evidence="1">
    <location>
        <begin position="731"/>
        <end position="741"/>
    </location>
</feature>
<dbReference type="InterPro" id="IPR057746">
    <property type="entry name" value="CpnT-like_N"/>
</dbReference>
<evidence type="ECO:0000259" key="2">
    <source>
        <dbReference type="Pfam" id="PF20148"/>
    </source>
</evidence>
<comment type="caution">
    <text evidence="5">The sequence shown here is derived from an EMBL/GenBank/DDBJ whole genome shotgun (WGS) entry which is preliminary data.</text>
</comment>
<protein>
    <submittedName>
        <fullName evidence="5">RHS repeat protein</fullName>
    </submittedName>
</protein>
<dbReference type="EMBL" id="JAERRF010000008">
    <property type="protein sequence ID" value="MBL1098238.1"/>
    <property type="molecule type" value="Genomic_DNA"/>
</dbReference>
<proteinExistence type="predicted"/>
<dbReference type="Gene3D" id="2.180.10.10">
    <property type="entry name" value="RHS repeat-associated core"/>
    <property type="match status" value="3"/>
</dbReference>
<gene>
    <name evidence="5" type="ORF">JK363_16465</name>
</gene>